<protein>
    <submittedName>
        <fullName evidence="1">Uncharacterized protein DUF4837</fullName>
    </submittedName>
</protein>
<name>A0A328X326_9FLAO</name>
<dbReference type="Proteomes" id="UP000249518">
    <property type="component" value="Unassembled WGS sequence"/>
</dbReference>
<dbReference type="AlphaFoldDB" id="A0A328X326"/>
<dbReference type="InterPro" id="IPR032286">
    <property type="entry name" value="DUF4837"/>
</dbReference>
<gene>
    <name evidence="1" type="ORF">B0I10_10369</name>
</gene>
<keyword evidence="2" id="KW-1185">Reference proteome</keyword>
<reference evidence="1 2" key="1">
    <citation type="submission" date="2018-06" db="EMBL/GenBank/DDBJ databases">
        <title>Genomic Encyclopedia of Type Strains, Phase III (KMG-III): the genomes of soil and plant-associated and newly described type strains.</title>
        <authorList>
            <person name="Whitman W."/>
        </authorList>
    </citation>
    <scope>NUCLEOTIDE SEQUENCE [LARGE SCALE GENOMIC DNA]</scope>
    <source>
        <strain evidence="1 2">CGMCC 1.12504</strain>
    </source>
</reference>
<organism evidence="1 2">
    <name type="scientific">Flavobacterium lacus</name>
    <dbReference type="NCBI Taxonomy" id="1353778"/>
    <lineage>
        <taxon>Bacteria</taxon>
        <taxon>Pseudomonadati</taxon>
        <taxon>Bacteroidota</taxon>
        <taxon>Flavobacteriia</taxon>
        <taxon>Flavobacteriales</taxon>
        <taxon>Flavobacteriaceae</taxon>
        <taxon>Flavobacterium</taxon>
    </lineage>
</organism>
<dbReference type="PROSITE" id="PS51257">
    <property type="entry name" value="PROKAR_LIPOPROTEIN"/>
    <property type="match status" value="1"/>
</dbReference>
<accession>A0A328X326</accession>
<sequence length="323" mass="37178">MKRVVILLFVTLLFISCKEENREDLLKESSGKINHLSVIIENQLWNGEVGDSIRTIFATPVDGLPQEEPLFTIKQYAPNLFEGFMTNSRNILVVLKKENNDFELVENEFAKPQNVAHITGSSVAEIVSLLEKHAPEIINKFKQTDIVENQRRISKSLLDDAKIKKNFKASLKLPTAYRYIIEEDKFFWIRKELPSGNASVLIYEVPLNTFQKDTNTIATIIQMRDSIGQKHIEGTLPNTYMITEAAYSPYLFNIMLNGKKTYETKGTWELKNDFMAGPFINYAIRDEKNNRYLVIEGFCYNPSLAKRDIMHELESIIKSVKLL</sequence>
<proteinExistence type="predicted"/>
<dbReference type="OrthoDB" id="1115230at2"/>
<dbReference type="Pfam" id="PF16125">
    <property type="entry name" value="DUF4837"/>
    <property type="match status" value="1"/>
</dbReference>
<dbReference type="RefSeq" id="WP_112085095.1">
    <property type="nucleotide sequence ID" value="NZ_QLSV01000003.1"/>
</dbReference>
<comment type="caution">
    <text evidence="1">The sequence shown here is derived from an EMBL/GenBank/DDBJ whole genome shotgun (WGS) entry which is preliminary data.</text>
</comment>
<dbReference type="EMBL" id="QLSV01000003">
    <property type="protein sequence ID" value="RAR49649.1"/>
    <property type="molecule type" value="Genomic_DNA"/>
</dbReference>
<evidence type="ECO:0000313" key="1">
    <source>
        <dbReference type="EMBL" id="RAR49649.1"/>
    </source>
</evidence>
<evidence type="ECO:0000313" key="2">
    <source>
        <dbReference type="Proteomes" id="UP000249518"/>
    </source>
</evidence>